<evidence type="ECO:0000313" key="8">
    <source>
        <dbReference type="EMBL" id="MCT2401204.1"/>
    </source>
</evidence>
<feature type="transmembrane region" description="Helical" evidence="6">
    <location>
        <begin position="202"/>
        <end position="221"/>
    </location>
</feature>
<feature type="transmembrane region" description="Helical" evidence="6">
    <location>
        <begin position="420"/>
        <end position="440"/>
    </location>
</feature>
<feature type="transmembrane region" description="Helical" evidence="6">
    <location>
        <begin position="322"/>
        <end position="343"/>
    </location>
</feature>
<dbReference type="PROSITE" id="PS50850">
    <property type="entry name" value="MFS"/>
    <property type="match status" value="1"/>
</dbReference>
<evidence type="ECO:0000256" key="2">
    <source>
        <dbReference type="ARBA" id="ARBA00022448"/>
    </source>
</evidence>
<dbReference type="PANTHER" id="PTHR23505:SF79">
    <property type="entry name" value="PROTEIN SPINSTER"/>
    <property type="match status" value="1"/>
</dbReference>
<evidence type="ECO:0000256" key="6">
    <source>
        <dbReference type="SAM" id="Phobius"/>
    </source>
</evidence>
<evidence type="ECO:0000256" key="1">
    <source>
        <dbReference type="ARBA" id="ARBA00004141"/>
    </source>
</evidence>
<dbReference type="Gene3D" id="1.20.1250.20">
    <property type="entry name" value="MFS general substrate transporter like domains"/>
    <property type="match status" value="2"/>
</dbReference>
<keyword evidence="2" id="KW-0813">Transport</keyword>
<dbReference type="EMBL" id="JANZXA010000012">
    <property type="protein sequence ID" value="MCT2401204.1"/>
    <property type="molecule type" value="Genomic_DNA"/>
</dbReference>
<gene>
    <name evidence="8" type="ORF">NZK81_16770</name>
</gene>
<evidence type="ECO:0000256" key="3">
    <source>
        <dbReference type="ARBA" id="ARBA00022692"/>
    </source>
</evidence>
<evidence type="ECO:0000256" key="5">
    <source>
        <dbReference type="ARBA" id="ARBA00023136"/>
    </source>
</evidence>
<keyword evidence="4 6" id="KW-1133">Transmembrane helix</keyword>
<keyword evidence="3 6" id="KW-0812">Transmembrane</keyword>
<dbReference type="Proteomes" id="UP001165583">
    <property type="component" value="Unassembled WGS sequence"/>
</dbReference>
<feature type="transmembrane region" description="Helical" evidence="6">
    <location>
        <begin position="292"/>
        <end position="310"/>
    </location>
</feature>
<feature type="transmembrane region" description="Helical" evidence="6">
    <location>
        <begin position="387"/>
        <end position="408"/>
    </location>
</feature>
<dbReference type="InterPro" id="IPR036259">
    <property type="entry name" value="MFS_trans_sf"/>
</dbReference>
<feature type="transmembrane region" description="Helical" evidence="6">
    <location>
        <begin position="251"/>
        <end position="272"/>
    </location>
</feature>
<dbReference type="InterPro" id="IPR011701">
    <property type="entry name" value="MFS"/>
</dbReference>
<protein>
    <submittedName>
        <fullName evidence="8">MFS transporter</fullName>
    </submittedName>
</protein>
<feature type="transmembrane region" description="Helical" evidence="6">
    <location>
        <begin position="99"/>
        <end position="120"/>
    </location>
</feature>
<dbReference type="InterPro" id="IPR020846">
    <property type="entry name" value="MFS_dom"/>
</dbReference>
<feature type="transmembrane region" description="Helical" evidence="6">
    <location>
        <begin position="157"/>
        <end position="182"/>
    </location>
</feature>
<keyword evidence="9" id="KW-1185">Reference proteome</keyword>
<accession>A0ABT2I8R8</accession>
<comment type="subcellular location">
    <subcellularLocation>
        <location evidence="1">Membrane</location>
        <topology evidence="1">Multi-pass membrane protein</topology>
    </subcellularLocation>
</comment>
<dbReference type="InterPro" id="IPR044770">
    <property type="entry name" value="MFS_spinster-like"/>
</dbReference>
<feature type="transmembrane region" description="Helical" evidence="6">
    <location>
        <begin position="349"/>
        <end position="375"/>
    </location>
</feature>
<dbReference type="Pfam" id="PF07690">
    <property type="entry name" value="MFS_1"/>
    <property type="match status" value="1"/>
</dbReference>
<feature type="transmembrane region" description="Helical" evidence="6">
    <location>
        <begin position="126"/>
        <end position="145"/>
    </location>
</feature>
<dbReference type="PANTHER" id="PTHR23505">
    <property type="entry name" value="SPINSTER"/>
    <property type="match status" value="1"/>
</dbReference>
<evidence type="ECO:0000256" key="4">
    <source>
        <dbReference type="ARBA" id="ARBA00022989"/>
    </source>
</evidence>
<evidence type="ECO:0000259" key="7">
    <source>
        <dbReference type="PROSITE" id="PS50850"/>
    </source>
</evidence>
<keyword evidence="5 6" id="KW-0472">Membrane</keyword>
<comment type="caution">
    <text evidence="8">The sequence shown here is derived from an EMBL/GenBank/DDBJ whole genome shotgun (WGS) entry which is preliminary data.</text>
</comment>
<proteinExistence type="predicted"/>
<organism evidence="8 9">
    <name type="scientific">Novosphingobium mangrovi</name>
    <name type="common">ex Huang et al. 2023</name>
    <dbReference type="NCBI Taxonomy" id="2976432"/>
    <lineage>
        <taxon>Bacteria</taxon>
        <taxon>Pseudomonadati</taxon>
        <taxon>Pseudomonadota</taxon>
        <taxon>Alphaproteobacteria</taxon>
        <taxon>Sphingomonadales</taxon>
        <taxon>Sphingomonadaceae</taxon>
        <taxon>Novosphingobium</taxon>
    </lineage>
</organism>
<dbReference type="SUPFAM" id="SSF103473">
    <property type="entry name" value="MFS general substrate transporter"/>
    <property type="match status" value="1"/>
</dbReference>
<feature type="transmembrane region" description="Helical" evidence="6">
    <location>
        <begin position="30"/>
        <end position="54"/>
    </location>
</feature>
<sequence>MQRFGRLAPASEGHLAAQTVRDSRPSPGTIALLVLLTLAVVLSFLDRVVLGLLIKPIRSDLGLSDTRFSMLFGLIFAGPYAIATLAAGRLADHFRRLSILRAAIMLWSVATMFSMLASSFWSLCAARILVAMGEAALLPCAYSILADRFSRAQLGRAYSVLIMGATVGTGIALVFGSALYAAIAGQPFYDLPLIGQVKPWQVTFLVVGAPGVFLSLALGAMSEPARSGSRADLEPMRFIAVVRSFLCRWQVYSALLLGFGLSAMSLQTIQIFGVQHFVRSHGMSLAQAGLQVGLPIVLLGPFGLWAGGWMNDHLQARGKGEAAFLVGIVAAMGLGLGTIVAMVSRNSALAALALWIVGFFSNFPFGAAASGMVSITLPRARGTITALYTLCATVLGAGLSPVLTAIVADSVFHSENAVGLAVACISAASSLTAIGLFTWARPHLRNAIAATAHG</sequence>
<feature type="transmembrane region" description="Helical" evidence="6">
    <location>
        <begin position="66"/>
        <end position="87"/>
    </location>
</feature>
<name>A0ABT2I8R8_9SPHN</name>
<feature type="domain" description="Major facilitator superfamily (MFS) profile" evidence="7">
    <location>
        <begin position="32"/>
        <end position="441"/>
    </location>
</feature>
<evidence type="ECO:0000313" key="9">
    <source>
        <dbReference type="Proteomes" id="UP001165583"/>
    </source>
</evidence>
<reference evidence="8" key="1">
    <citation type="submission" date="2022-09" db="EMBL/GenBank/DDBJ databases">
        <title>Novosphingobium sp. Nov., a polycyclic aromatic hydrocarbon-degrading bacterium isolated form mangrove sediments in HongKong.</title>
        <authorList>
            <person name="Hu Z."/>
        </authorList>
    </citation>
    <scope>NUCLEOTIDE SEQUENCE</scope>
    <source>
        <strain evidence="8">HK4-1</strain>
    </source>
</reference>